<proteinExistence type="evidence at transcript level"/>
<feature type="compositionally biased region" description="Acidic residues" evidence="1">
    <location>
        <begin position="52"/>
        <end position="71"/>
    </location>
</feature>
<reference evidence="2" key="1">
    <citation type="journal article" date="2014" name="PLoS Negl. Trop. Dis.">
        <title>Identification and characterization of seminal fluid proteins in the Asian tiger mosquito, Aedes albopictus.</title>
        <authorList>
            <person name="Boes K.E."/>
            <person name="Ribeiro J.M."/>
            <person name="Wong A."/>
            <person name="Harrington L.C."/>
            <person name="Wolfner M.F."/>
            <person name="Sirot L.K."/>
        </authorList>
    </citation>
    <scope>NUCLEOTIDE SEQUENCE</scope>
    <source>
        <tissue evidence="2">Reproductive organs</tissue>
    </source>
</reference>
<sequence>RQQHKIAVGANLVSAHRGQIRSASKSEPRRNIQLRLVEESSMPRGMKRTFGELEEAEVSSSDTTEEIETDDVPPHPARSEAHPSILQPIRSERNLRRSTRKKKVKVNEDYVYYQ</sequence>
<protein>
    <submittedName>
        <fullName evidence="2">Uncharacterized protein</fullName>
    </submittedName>
</protein>
<dbReference type="VEuPathDB" id="VectorBase:AALC636_027180"/>
<dbReference type="AlphaFoldDB" id="A0A023EEV5"/>
<name>A0A023EEV5_AEDAL</name>
<dbReference type="EMBL" id="GAPW01006217">
    <property type="protein sequence ID" value="JAC07381.1"/>
    <property type="molecule type" value="mRNA"/>
</dbReference>
<feature type="region of interest" description="Disordered" evidence="1">
    <location>
        <begin position="38"/>
        <end position="114"/>
    </location>
</feature>
<organism evidence="2">
    <name type="scientific">Aedes albopictus</name>
    <name type="common">Asian tiger mosquito</name>
    <name type="synonym">Stegomyia albopicta</name>
    <dbReference type="NCBI Taxonomy" id="7160"/>
    <lineage>
        <taxon>Eukaryota</taxon>
        <taxon>Metazoa</taxon>
        <taxon>Ecdysozoa</taxon>
        <taxon>Arthropoda</taxon>
        <taxon>Hexapoda</taxon>
        <taxon>Insecta</taxon>
        <taxon>Pterygota</taxon>
        <taxon>Neoptera</taxon>
        <taxon>Endopterygota</taxon>
        <taxon>Diptera</taxon>
        <taxon>Nematocera</taxon>
        <taxon>Culicoidea</taxon>
        <taxon>Culicidae</taxon>
        <taxon>Culicinae</taxon>
        <taxon>Aedini</taxon>
        <taxon>Aedes</taxon>
        <taxon>Stegomyia</taxon>
    </lineage>
</organism>
<accession>A0A023EEV5</accession>
<evidence type="ECO:0000313" key="2">
    <source>
        <dbReference type="EMBL" id="JAC07381.1"/>
    </source>
</evidence>
<feature type="non-terminal residue" evidence="2">
    <location>
        <position position="1"/>
    </location>
</feature>
<evidence type="ECO:0000256" key="1">
    <source>
        <dbReference type="SAM" id="MobiDB-lite"/>
    </source>
</evidence>